<feature type="domain" description="GH10" evidence="13">
    <location>
        <begin position="15"/>
        <end position="336"/>
    </location>
</feature>
<dbReference type="GO" id="GO:0005576">
    <property type="term" value="C:extracellular region"/>
    <property type="evidence" value="ECO:0007669"/>
    <property type="project" value="UniProtKB-SubCell"/>
</dbReference>
<comment type="subcellular location">
    <subcellularLocation>
        <location evidence="2">Secreted</location>
    </subcellularLocation>
</comment>
<dbReference type="GO" id="GO:0031176">
    <property type="term" value="F:endo-1,4-beta-xylanase activity"/>
    <property type="evidence" value="ECO:0007669"/>
    <property type="project" value="UniProtKB-EC"/>
</dbReference>
<reference evidence="15" key="4">
    <citation type="journal article" date="2015" name="G3 (Bethesda)">
        <title>Genome sequences of three phytopathogenic species of the Magnaporthaceae family of fungi.</title>
        <authorList>
            <person name="Okagaki L.H."/>
            <person name="Nunes C.C."/>
            <person name="Sailsbery J."/>
            <person name="Clay B."/>
            <person name="Brown D."/>
            <person name="John T."/>
            <person name="Oh Y."/>
            <person name="Young N."/>
            <person name="Fitzgerald M."/>
            <person name="Haas B.J."/>
            <person name="Zeng Q."/>
            <person name="Young S."/>
            <person name="Adiconis X."/>
            <person name="Fan L."/>
            <person name="Levin J.Z."/>
            <person name="Mitchell T.K."/>
            <person name="Okubara P.A."/>
            <person name="Farman M.L."/>
            <person name="Kohn L.M."/>
            <person name="Birren B."/>
            <person name="Ma L.-J."/>
            <person name="Dean R.A."/>
        </authorList>
    </citation>
    <scope>NUCLEOTIDE SEQUENCE</scope>
    <source>
        <strain evidence="15">R3-111a-1</strain>
    </source>
</reference>
<evidence type="ECO:0000256" key="8">
    <source>
        <dbReference type="ARBA" id="ARBA00023277"/>
    </source>
</evidence>
<evidence type="ECO:0000256" key="3">
    <source>
        <dbReference type="ARBA" id="ARBA00004851"/>
    </source>
</evidence>
<dbReference type="EC" id="3.2.1.8" evidence="11"/>
<evidence type="ECO:0000259" key="13">
    <source>
        <dbReference type="PROSITE" id="PS51760"/>
    </source>
</evidence>
<evidence type="ECO:0000256" key="6">
    <source>
        <dbReference type="ARBA" id="ARBA00022651"/>
    </source>
</evidence>
<organism evidence="14">
    <name type="scientific">Gaeumannomyces tritici (strain R3-111a-1)</name>
    <name type="common">Wheat and barley take-all root rot fungus</name>
    <name type="synonym">Gaeumannomyces graminis var. tritici</name>
    <dbReference type="NCBI Taxonomy" id="644352"/>
    <lineage>
        <taxon>Eukaryota</taxon>
        <taxon>Fungi</taxon>
        <taxon>Dikarya</taxon>
        <taxon>Ascomycota</taxon>
        <taxon>Pezizomycotina</taxon>
        <taxon>Sordariomycetes</taxon>
        <taxon>Sordariomycetidae</taxon>
        <taxon>Magnaporthales</taxon>
        <taxon>Magnaporthaceae</taxon>
        <taxon>Gaeumannomyces</taxon>
    </lineage>
</organism>
<keyword evidence="7 11" id="KW-0378">Hydrolase</keyword>
<evidence type="ECO:0000256" key="12">
    <source>
        <dbReference type="SAM" id="SignalP"/>
    </source>
</evidence>
<protein>
    <recommendedName>
        <fullName evidence="11">Beta-xylanase</fullName>
        <ecNumber evidence="11">3.2.1.8</ecNumber>
    </recommendedName>
</protein>
<name>J3PHY0_GAET3</name>
<evidence type="ECO:0000256" key="7">
    <source>
        <dbReference type="ARBA" id="ARBA00022801"/>
    </source>
</evidence>
<dbReference type="InterPro" id="IPR017853">
    <property type="entry name" value="GH"/>
</dbReference>
<evidence type="ECO:0000313" key="16">
    <source>
        <dbReference type="Proteomes" id="UP000006039"/>
    </source>
</evidence>
<comment type="catalytic activity">
    <reaction evidence="1 11">
        <text>Endohydrolysis of (1-&gt;4)-beta-D-xylosidic linkages in xylans.</text>
        <dbReference type="EC" id="3.2.1.8"/>
    </reaction>
</comment>
<keyword evidence="6" id="KW-0858">Xylan degradation</keyword>
<reference evidence="14" key="3">
    <citation type="submission" date="2010-09" db="EMBL/GenBank/DDBJ databases">
        <title>Annotation of Gaeumannomyces graminis var. tritici R3-111a-1.</title>
        <authorList>
            <consortium name="The Broad Institute Genome Sequencing Platform"/>
            <person name="Ma L.-J."/>
            <person name="Dead R."/>
            <person name="Young S.K."/>
            <person name="Zeng Q."/>
            <person name="Gargeya S."/>
            <person name="Fitzgerald M."/>
            <person name="Haas B."/>
            <person name="Abouelleil A."/>
            <person name="Alvarado L."/>
            <person name="Arachchi H.M."/>
            <person name="Berlin A."/>
            <person name="Brown A."/>
            <person name="Chapman S.B."/>
            <person name="Chen Z."/>
            <person name="Dunbar C."/>
            <person name="Freedman E."/>
            <person name="Gearin G."/>
            <person name="Gellesch M."/>
            <person name="Goldberg J."/>
            <person name="Griggs A."/>
            <person name="Gujja S."/>
            <person name="Heiman D."/>
            <person name="Howarth C."/>
            <person name="Larson L."/>
            <person name="Lui A."/>
            <person name="MacDonald P.J.P."/>
            <person name="Mehta T."/>
            <person name="Montmayeur A."/>
            <person name="Murphy C."/>
            <person name="Neiman D."/>
            <person name="Pearson M."/>
            <person name="Priest M."/>
            <person name="Roberts A."/>
            <person name="Saif S."/>
            <person name="Shea T."/>
            <person name="Shenoy N."/>
            <person name="Sisk P."/>
            <person name="Stolte C."/>
            <person name="Sykes S."/>
            <person name="Yandava C."/>
            <person name="Wortman J."/>
            <person name="Nusbaum C."/>
            <person name="Birren B."/>
        </authorList>
    </citation>
    <scope>NUCLEOTIDE SEQUENCE</scope>
    <source>
        <strain evidence="14">R3-111a-1</strain>
    </source>
</reference>
<dbReference type="VEuPathDB" id="FungiDB:GGTG_13111"/>
<sequence>MRSTTLLAAVLASSGAVWAQMLNKLAKDAGLLYFGTSFNPSEVNDAPYYKLASDPNMFGQWTPDNAQKWDATEPSKGRFSYGQADATIGRATQNGQIMRCHTLVWHSQLPGWVASGSWNRSTLTDVINSHISNVMGHFKGKCYAWDVVNEALEDNGSYRNSVFYRVLGDSYFALAFKQAAATDPGAKLYYNDYNLEYFPAKADGAVRIAKLVQAAGARIDGVGLQAHMTVGRTPARANLTWTLGKYTALGLDVAYTELDVRIDPLPSTAGSLAAQGREYEAVVGSCLDVPRCVGITVWGFGDAHSWVPGTFRGTGDANLYDKQARPKPAYSSVSAVLAKASGKRPAWGSKPATTVARVPEAAAAVVTAAPM</sequence>
<dbReference type="EnsemblFungi" id="EJT69492">
    <property type="protein sequence ID" value="EJT69492"/>
    <property type="gene ID" value="GGTG_13111"/>
</dbReference>
<reference evidence="14" key="2">
    <citation type="submission" date="2010-07" db="EMBL/GenBank/DDBJ databases">
        <authorList>
            <consortium name="The Broad Institute Genome Sequencing Platform"/>
            <consortium name="Broad Institute Genome Sequencing Center for Infectious Disease"/>
            <person name="Ma L.-J."/>
            <person name="Dead R."/>
            <person name="Young S."/>
            <person name="Zeng Q."/>
            <person name="Koehrsen M."/>
            <person name="Alvarado L."/>
            <person name="Berlin A."/>
            <person name="Chapman S.B."/>
            <person name="Chen Z."/>
            <person name="Freedman E."/>
            <person name="Gellesch M."/>
            <person name="Goldberg J."/>
            <person name="Griggs A."/>
            <person name="Gujja S."/>
            <person name="Heilman E.R."/>
            <person name="Heiman D."/>
            <person name="Hepburn T."/>
            <person name="Howarth C."/>
            <person name="Jen D."/>
            <person name="Larson L."/>
            <person name="Mehta T."/>
            <person name="Neiman D."/>
            <person name="Pearson M."/>
            <person name="Roberts A."/>
            <person name="Saif S."/>
            <person name="Shea T."/>
            <person name="Shenoy N."/>
            <person name="Sisk P."/>
            <person name="Stolte C."/>
            <person name="Sykes S."/>
            <person name="Walk T."/>
            <person name="White J."/>
            <person name="Yandava C."/>
            <person name="Haas B."/>
            <person name="Nusbaum C."/>
            <person name="Birren B."/>
        </authorList>
    </citation>
    <scope>NUCLEOTIDE SEQUENCE</scope>
    <source>
        <strain evidence="14">R3-111a-1</strain>
    </source>
</reference>
<dbReference type="InterPro" id="IPR044846">
    <property type="entry name" value="GH10"/>
</dbReference>
<comment type="similarity">
    <text evidence="4 11">Belongs to the glycosyl hydrolase 10 (cellulase F) family.</text>
</comment>
<evidence type="ECO:0000256" key="2">
    <source>
        <dbReference type="ARBA" id="ARBA00004613"/>
    </source>
</evidence>
<dbReference type="HOGENOM" id="CLU_020161_1_0_1"/>
<gene>
    <name evidence="15" type="primary">20353569</name>
    <name evidence="14" type="ORF">GGTG_13111</name>
</gene>
<evidence type="ECO:0000256" key="11">
    <source>
        <dbReference type="RuleBase" id="RU361174"/>
    </source>
</evidence>
<dbReference type="InterPro" id="IPR001000">
    <property type="entry name" value="GH10_dom"/>
</dbReference>
<reference evidence="16" key="1">
    <citation type="submission" date="2010-07" db="EMBL/GenBank/DDBJ databases">
        <title>The genome sequence of Gaeumannomyces graminis var. tritici strain R3-111a-1.</title>
        <authorList>
            <consortium name="The Broad Institute Genome Sequencing Platform"/>
            <person name="Ma L.-J."/>
            <person name="Dead R."/>
            <person name="Young S."/>
            <person name="Zeng Q."/>
            <person name="Koehrsen M."/>
            <person name="Alvarado L."/>
            <person name="Berlin A."/>
            <person name="Chapman S.B."/>
            <person name="Chen Z."/>
            <person name="Freedman E."/>
            <person name="Gellesch M."/>
            <person name="Goldberg J."/>
            <person name="Griggs A."/>
            <person name="Gujja S."/>
            <person name="Heilman E.R."/>
            <person name="Heiman D."/>
            <person name="Hepburn T."/>
            <person name="Howarth C."/>
            <person name="Jen D."/>
            <person name="Larson L."/>
            <person name="Mehta T."/>
            <person name="Neiman D."/>
            <person name="Pearson M."/>
            <person name="Roberts A."/>
            <person name="Saif S."/>
            <person name="Shea T."/>
            <person name="Shenoy N."/>
            <person name="Sisk P."/>
            <person name="Stolte C."/>
            <person name="Sykes S."/>
            <person name="Walk T."/>
            <person name="White J."/>
            <person name="Yandava C."/>
            <person name="Haas B."/>
            <person name="Nusbaum C."/>
            <person name="Birren B."/>
        </authorList>
    </citation>
    <scope>NUCLEOTIDE SEQUENCE [LARGE SCALE GENOMIC DNA]</scope>
    <source>
        <strain evidence="16">R3-111a-1</strain>
    </source>
</reference>
<keyword evidence="12" id="KW-0732">Signal</keyword>
<keyword evidence="10 11" id="KW-0624">Polysaccharide degradation</keyword>
<keyword evidence="8 11" id="KW-0119">Carbohydrate metabolism</keyword>
<comment type="pathway">
    <text evidence="3">Glycan degradation; xylan degradation.</text>
</comment>
<dbReference type="Proteomes" id="UP000006039">
    <property type="component" value="Unassembled WGS sequence"/>
</dbReference>
<dbReference type="Pfam" id="PF00331">
    <property type="entry name" value="Glyco_hydro_10"/>
    <property type="match status" value="1"/>
</dbReference>
<dbReference type="PRINTS" id="PR00134">
    <property type="entry name" value="GLHYDRLASE10"/>
</dbReference>
<dbReference type="PANTHER" id="PTHR31490">
    <property type="entry name" value="GLYCOSYL HYDROLASE"/>
    <property type="match status" value="1"/>
</dbReference>
<dbReference type="OrthoDB" id="3055998at2759"/>
<reference evidence="15" key="5">
    <citation type="submission" date="2018-04" db="UniProtKB">
        <authorList>
            <consortium name="EnsemblFungi"/>
        </authorList>
    </citation>
    <scope>IDENTIFICATION</scope>
    <source>
        <strain evidence="15">R3-111a-1</strain>
    </source>
</reference>
<keyword evidence="16" id="KW-1185">Reference proteome</keyword>
<evidence type="ECO:0000256" key="10">
    <source>
        <dbReference type="ARBA" id="ARBA00023326"/>
    </source>
</evidence>
<dbReference type="SMART" id="SM00633">
    <property type="entry name" value="Glyco_10"/>
    <property type="match status" value="1"/>
</dbReference>
<dbReference type="Gene3D" id="3.20.20.80">
    <property type="entry name" value="Glycosidases"/>
    <property type="match status" value="1"/>
</dbReference>
<evidence type="ECO:0000256" key="1">
    <source>
        <dbReference type="ARBA" id="ARBA00000681"/>
    </source>
</evidence>
<keyword evidence="9 11" id="KW-0326">Glycosidase</keyword>
<dbReference type="SUPFAM" id="SSF51445">
    <property type="entry name" value="(Trans)glycosidases"/>
    <property type="match status" value="1"/>
</dbReference>
<proteinExistence type="inferred from homology"/>
<dbReference type="STRING" id="644352.J3PHY0"/>
<evidence type="ECO:0000256" key="4">
    <source>
        <dbReference type="ARBA" id="ARBA00007495"/>
    </source>
</evidence>
<dbReference type="AlphaFoldDB" id="J3PHY0"/>
<feature type="signal peptide" evidence="12">
    <location>
        <begin position="1"/>
        <end position="19"/>
    </location>
</feature>
<dbReference type="GeneID" id="20353569"/>
<evidence type="ECO:0000256" key="9">
    <source>
        <dbReference type="ARBA" id="ARBA00023295"/>
    </source>
</evidence>
<keyword evidence="5" id="KW-0964">Secreted</keyword>
<feature type="chain" id="PRO_5015095425" description="Beta-xylanase" evidence="12">
    <location>
        <begin position="20"/>
        <end position="371"/>
    </location>
</feature>
<dbReference type="eggNOG" id="ENOG502QR4K">
    <property type="taxonomic scope" value="Eukaryota"/>
</dbReference>
<dbReference type="GO" id="GO:0045493">
    <property type="term" value="P:xylan catabolic process"/>
    <property type="evidence" value="ECO:0007669"/>
    <property type="project" value="UniProtKB-KW"/>
</dbReference>
<accession>J3PHY0</accession>
<evidence type="ECO:0000256" key="5">
    <source>
        <dbReference type="ARBA" id="ARBA00022525"/>
    </source>
</evidence>
<dbReference type="EMBL" id="GL385404">
    <property type="protein sequence ID" value="EJT69492.1"/>
    <property type="molecule type" value="Genomic_DNA"/>
</dbReference>
<evidence type="ECO:0000313" key="15">
    <source>
        <dbReference type="EnsemblFungi" id="EJT69492"/>
    </source>
</evidence>
<evidence type="ECO:0000313" key="14">
    <source>
        <dbReference type="EMBL" id="EJT69492.1"/>
    </source>
</evidence>
<dbReference type="RefSeq" id="XP_009229277.1">
    <property type="nucleotide sequence ID" value="XM_009231013.1"/>
</dbReference>
<dbReference type="PROSITE" id="PS51760">
    <property type="entry name" value="GH10_2"/>
    <property type="match status" value="1"/>
</dbReference>
<dbReference type="PANTHER" id="PTHR31490:SF35">
    <property type="entry name" value="ENDO-1,4-BETA-XYLANASE"/>
    <property type="match status" value="1"/>
</dbReference>